<dbReference type="Gene3D" id="3.90.1530.30">
    <property type="match status" value="1"/>
</dbReference>
<dbReference type="EMBL" id="RQVS01000023">
    <property type="protein sequence ID" value="RRJ85638.1"/>
    <property type="molecule type" value="Genomic_DNA"/>
</dbReference>
<evidence type="ECO:0000313" key="4">
    <source>
        <dbReference type="Proteomes" id="UP000274391"/>
    </source>
</evidence>
<sequence length="352" mass="38215">MSGQYGIQLDRALDSLLVGTRHRSDLGDLDLLAKSLSEHGLLQPPTITPEGFVLIGVRRVAAARKLGWRTINVWVRSGLSDRLGQLLSEHADHALHKPLTTLEAAALYRELKAVLEEEAALRQAANRFGAQPGLAGISGGGDSPPPSAPHEYGKAREQAARMVTGRDSHQMLERVNRIEDLAADGTASAAVRGQAEAELARIRDGAGVLASHQRMNAALSLDELDRIAADPTQPESVRESAGREAARARQSDLKAAEMERLARAALERVKGSSGSKHPSKPRTAVTAGDEVPKLRSSRAFWATWSELDGWWRYYDVEQMVRELSGEQLDLFVSIAEGTMRFATELQNARAAA</sequence>
<evidence type="ECO:0000259" key="2">
    <source>
        <dbReference type="SMART" id="SM00470"/>
    </source>
</evidence>
<comment type="caution">
    <text evidence="3">The sequence shown here is derived from an EMBL/GenBank/DDBJ whole genome shotgun (WGS) entry which is preliminary data.</text>
</comment>
<name>A0A3P3VUH2_9MICO</name>
<evidence type="ECO:0000313" key="3">
    <source>
        <dbReference type="EMBL" id="RRJ85638.1"/>
    </source>
</evidence>
<feature type="compositionally biased region" description="Basic and acidic residues" evidence="1">
    <location>
        <begin position="236"/>
        <end position="254"/>
    </location>
</feature>
<dbReference type="AlphaFoldDB" id="A0A3P3VUH2"/>
<keyword evidence="4" id="KW-1185">Reference proteome</keyword>
<dbReference type="SMART" id="SM00470">
    <property type="entry name" value="ParB"/>
    <property type="match status" value="1"/>
</dbReference>
<reference evidence="3 4" key="1">
    <citation type="submission" date="2018-11" db="EMBL/GenBank/DDBJ databases">
        <title>YIM 102482-1 draft genome.</title>
        <authorList>
            <person name="Li G."/>
            <person name="Jiang Y."/>
        </authorList>
    </citation>
    <scope>NUCLEOTIDE SEQUENCE [LARGE SCALE GENOMIC DNA]</scope>
    <source>
        <strain evidence="3 4">YIM 102482-1</strain>
    </source>
</reference>
<dbReference type="RefSeq" id="WP_124974007.1">
    <property type="nucleotide sequence ID" value="NZ_RQVS01000023.1"/>
</dbReference>
<gene>
    <name evidence="3" type="ORF">EG850_12580</name>
</gene>
<accession>A0A3P3VUH2</accession>
<dbReference type="SUPFAM" id="SSF110849">
    <property type="entry name" value="ParB/Sulfiredoxin"/>
    <property type="match status" value="1"/>
</dbReference>
<evidence type="ECO:0000256" key="1">
    <source>
        <dbReference type="SAM" id="MobiDB-lite"/>
    </source>
</evidence>
<proteinExistence type="predicted"/>
<organism evidence="3 4">
    <name type="scientific">Gulosibacter macacae</name>
    <dbReference type="NCBI Taxonomy" id="2488791"/>
    <lineage>
        <taxon>Bacteria</taxon>
        <taxon>Bacillati</taxon>
        <taxon>Actinomycetota</taxon>
        <taxon>Actinomycetes</taxon>
        <taxon>Micrococcales</taxon>
        <taxon>Microbacteriaceae</taxon>
        <taxon>Gulosibacter</taxon>
    </lineage>
</organism>
<protein>
    <recommendedName>
        <fullName evidence="2">ParB-like N-terminal domain-containing protein</fullName>
    </recommendedName>
</protein>
<feature type="domain" description="ParB-like N-terminal" evidence="2">
    <location>
        <begin position="9"/>
        <end position="89"/>
    </location>
</feature>
<feature type="region of interest" description="Disordered" evidence="1">
    <location>
        <begin position="230"/>
        <end position="254"/>
    </location>
</feature>
<feature type="region of interest" description="Disordered" evidence="1">
    <location>
        <begin position="267"/>
        <end position="290"/>
    </location>
</feature>
<feature type="region of interest" description="Disordered" evidence="1">
    <location>
        <begin position="132"/>
        <end position="153"/>
    </location>
</feature>
<dbReference type="Pfam" id="PF02195">
    <property type="entry name" value="ParB_N"/>
    <property type="match status" value="1"/>
</dbReference>
<dbReference type="InterPro" id="IPR036086">
    <property type="entry name" value="ParB/Sulfiredoxin_sf"/>
</dbReference>
<dbReference type="Proteomes" id="UP000274391">
    <property type="component" value="Unassembled WGS sequence"/>
</dbReference>
<dbReference type="OrthoDB" id="3176965at2"/>
<dbReference type="InterPro" id="IPR003115">
    <property type="entry name" value="ParB_N"/>
</dbReference>